<evidence type="ECO:0000313" key="2">
    <source>
        <dbReference type="EMBL" id="EST49037.1"/>
    </source>
</evidence>
<reference evidence="2" key="1">
    <citation type="journal article" date="2014" name="PLoS Genet.">
        <title>The Genome of Spironucleus salmonicida Highlights a Fish Pathogen Adapted to Fluctuating Environments.</title>
        <authorList>
            <person name="Xu F."/>
            <person name="Jerlstrom-Hultqvist J."/>
            <person name="Einarsson E."/>
            <person name="Astvaldsson A."/>
            <person name="Svard S.G."/>
            <person name="Andersson J.O."/>
        </authorList>
    </citation>
    <scope>NUCLEOTIDE SEQUENCE</scope>
</reference>
<organism evidence="2">
    <name type="scientific">Spironucleus salmonicida</name>
    <dbReference type="NCBI Taxonomy" id="348837"/>
    <lineage>
        <taxon>Eukaryota</taxon>
        <taxon>Metamonada</taxon>
        <taxon>Diplomonadida</taxon>
        <taxon>Hexamitidae</taxon>
        <taxon>Hexamitinae</taxon>
        <taxon>Spironucleus</taxon>
    </lineage>
</organism>
<sequence length="172" mass="19054">MAACEAWIDIQEWQAGKGRTGPCRQQELPPNSTPGASTADKLLHGGRRTNSTGPAPPVPPHRKNPLQFGPKLVISPLARSLHRSFLQKFRPPNRTSRRRRSGSNRLQARAKLRQIQNWNVSCTENSLLGLRMGCLKSCFPSGQKINVNRVCPRGHGSQLLLNLKALNGVVRQ</sequence>
<protein>
    <submittedName>
        <fullName evidence="2">Uncharacterized protein</fullName>
    </submittedName>
</protein>
<dbReference type="AlphaFoldDB" id="V6LWM0"/>
<feature type="region of interest" description="Disordered" evidence="1">
    <location>
        <begin position="88"/>
        <end position="107"/>
    </location>
</feature>
<dbReference type="EMBL" id="KI545966">
    <property type="protein sequence ID" value="EST49037.1"/>
    <property type="molecule type" value="Genomic_DNA"/>
</dbReference>
<name>V6LWM0_9EUKA</name>
<feature type="region of interest" description="Disordered" evidence="1">
    <location>
        <begin position="15"/>
        <end position="68"/>
    </location>
</feature>
<evidence type="ECO:0000256" key="1">
    <source>
        <dbReference type="SAM" id="MobiDB-lite"/>
    </source>
</evidence>
<feature type="compositionally biased region" description="Basic residues" evidence="1">
    <location>
        <begin position="95"/>
        <end position="107"/>
    </location>
</feature>
<accession>V6LWM0</accession>
<proteinExistence type="predicted"/>
<gene>
    <name evidence="2" type="ORF">SS50377_10735</name>
</gene>